<dbReference type="Pfam" id="PF00440">
    <property type="entry name" value="TetR_N"/>
    <property type="match status" value="1"/>
</dbReference>
<evidence type="ECO:0000256" key="2">
    <source>
        <dbReference type="PROSITE-ProRule" id="PRU00335"/>
    </source>
</evidence>
<dbReference type="InterPro" id="IPR001647">
    <property type="entry name" value="HTH_TetR"/>
</dbReference>
<sequence>MFNLFGLIGMTYLNKQERKSQIIDSAKQIVLKEGLDALTVRHLASTSGISVGQVHHHFGSVSELKVEVFLALVRLNLETENPITTDALISLTNILGFEQSAEELTNLKLWNDAEQLIDSDPIFKCAYQQAIQLWHKSVKQVLSHGLSANKFEFDIKQIDDIAWRLIAASCGLENLYNLNMPNMDADFFYQHICIFIQNEIRVVDHTAM</sequence>
<evidence type="ECO:0000313" key="5">
    <source>
        <dbReference type="Proteomes" id="UP000245974"/>
    </source>
</evidence>
<dbReference type="NCBIfam" id="NF011572">
    <property type="entry name" value="PRK14996.1"/>
    <property type="match status" value="1"/>
</dbReference>
<keyword evidence="5" id="KW-1185">Reference proteome</keyword>
<evidence type="ECO:0000313" key="4">
    <source>
        <dbReference type="EMBL" id="SPL71908.1"/>
    </source>
</evidence>
<dbReference type="GO" id="GO:0003677">
    <property type="term" value="F:DNA binding"/>
    <property type="evidence" value="ECO:0007669"/>
    <property type="project" value="UniProtKB-UniRule"/>
</dbReference>
<proteinExistence type="predicted"/>
<dbReference type="EMBL" id="OOGT01000189">
    <property type="protein sequence ID" value="SPL71908.1"/>
    <property type="molecule type" value="Genomic_DNA"/>
</dbReference>
<dbReference type="InParanoid" id="A0A2U3N2K3"/>
<dbReference type="PROSITE" id="PS50977">
    <property type="entry name" value="HTH_TETR_2"/>
    <property type="match status" value="1"/>
</dbReference>
<name>A0A2U3N2K3_9GAMM</name>
<feature type="domain" description="HTH tetR-type" evidence="3">
    <location>
        <begin position="16"/>
        <end position="76"/>
    </location>
</feature>
<reference evidence="5" key="1">
    <citation type="submission" date="2018-03" db="EMBL/GenBank/DDBJ databases">
        <authorList>
            <person name="Blom J."/>
        </authorList>
    </citation>
    <scope>NUCLEOTIDE SEQUENCE [LARGE SCALE GENOMIC DNA]</scope>
    <source>
        <strain evidence="5">KPC-SM-21</strain>
    </source>
</reference>
<dbReference type="AlphaFoldDB" id="A0A2U3N2K3"/>
<evidence type="ECO:0000259" key="3">
    <source>
        <dbReference type="PROSITE" id="PS50977"/>
    </source>
</evidence>
<dbReference type="Gene3D" id="1.10.357.10">
    <property type="entry name" value="Tetracycline Repressor, domain 2"/>
    <property type="match status" value="1"/>
</dbReference>
<dbReference type="FunCoup" id="A0A2U3N2K3">
    <property type="interactions" value="38"/>
</dbReference>
<gene>
    <name evidence="4" type="ORF">KPC_3086</name>
</gene>
<evidence type="ECO:0000256" key="1">
    <source>
        <dbReference type="ARBA" id="ARBA00023125"/>
    </source>
</evidence>
<feature type="DNA-binding region" description="H-T-H motif" evidence="2">
    <location>
        <begin position="39"/>
        <end position="58"/>
    </location>
</feature>
<organism evidence="4 5">
    <name type="scientific">Acinetobacter stercoris</name>
    <dbReference type="NCBI Taxonomy" id="2126983"/>
    <lineage>
        <taxon>Bacteria</taxon>
        <taxon>Pseudomonadati</taxon>
        <taxon>Pseudomonadota</taxon>
        <taxon>Gammaproteobacteria</taxon>
        <taxon>Moraxellales</taxon>
        <taxon>Moraxellaceae</taxon>
        <taxon>Acinetobacter</taxon>
    </lineage>
</organism>
<keyword evidence="1 2" id="KW-0238">DNA-binding</keyword>
<dbReference type="Proteomes" id="UP000245974">
    <property type="component" value="Unassembled WGS sequence"/>
</dbReference>
<dbReference type="SUPFAM" id="SSF46689">
    <property type="entry name" value="Homeodomain-like"/>
    <property type="match status" value="1"/>
</dbReference>
<dbReference type="InterPro" id="IPR009057">
    <property type="entry name" value="Homeodomain-like_sf"/>
</dbReference>
<accession>A0A2U3N2K3</accession>
<protein>
    <submittedName>
        <fullName evidence="4">Bacterial regulatory proteins, tetR family</fullName>
    </submittedName>
</protein>